<organism evidence="7 8">
    <name type="scientific">Actinacidiphila yanglinensis</name>
    <dbReference type="NCBI Taxonomy" id="310779"/>
    <lineage>
        <taxon>Bacteria</taxon>
        <taxon>Bacillati</taxon>
        <taxon>Actinomycetota</taxon>
        <taxon>Actinomycetes</taxon>
        <taxon>Kitasatosporales</taxon>
        <taxon>Streptomycetaceae</taxon>
        <taxon>Actinacidiphila</taxon>
    </lineage>
</organism>
<dbReference type="PROSITE" id="PS51173">
    <property type="entry name" value="CBM2"/>
    <property type="match status" value="1"/>
</dbReference>
<protein>
    <submittedName>
        <fullName evidence="7">Cellulose binding domain-containing protein</fullName>
    </submittedName>
</protein>
<keyword evidence="8" id="KW-1185">Reference proteome</keyword>
<evidence type="ECO:0000256" key="3">
    <source>
        <dbReference type="ARBA" id="ARBA00023295"/>
    </source>
</evidence>
<gene>
    <name evidence="7" type="ORF">SAMN05216223_10860</name>
</gene>
<evidence type="ECO:0000313" key="8">
    <source>
        <dbReference type="Proteomes" id="UP000236754"/>
    </source>
</evidence>
<dbReference type="InterPro" id="IPR001919">
    <property type="entry name" value="CBD2"/>
</dbReference>
<dbReference type="OrthoDB" id="9801198at2"/>
<dbReference type="GO" id="GO:0000272">
    <property type="term" value="P:polysaccharide catabolic process"/>
    <property type="evidence" value="ECO:0007669"/>
    <property type="project" value="UniProtKB-KW"/>
</dbReference>
<evidence type="ECO:0000256" key="4">
    <source>
        <dbReference type="ARBA" id="ARBA00023326"/>
    </source>
</evidence>
<keyword evidence="1 5" id="KW-0732">Signal</keyword>
<dbReference type="Gene3D" id="2.60.40.290">
    <property type="match status" value="1"/>
</dbReference>
<name>A0A1H6C5T8_9ACTN</name>
<dbReference type="PANTHER" id="PTHR43576">
    <property type="entry name" value="ALPHA-L-ARABINOFURANOSIDASE C-RELATED"/>
    <property type="match status" value="1"/>
</dbReference>
<dbReference type="SUPFAM" id="SSF49384">
    <property type="entry name" value="Carbohydrate-binding domain"/>
    <property type="match status" value="1"/>
</dbReference>
<dbReference type="PANTHER" id="PTHR43576:SF3">
    <property type="entry name" value="ALPHA-L-ARABINOFURANOSIDASE C"/>
    <property type="match status" value="1"/>
</dbReference>
<dbReference type="InterPro" id="IPR018366">
    <property type="entry name" value="CBM2_CS"/>
</dbReference>
<dbReference type="InterPro" id="IPR017853">
    <property type="entry name" value="GH"/>
</dbReference>
<feature type="chain" id="PRO_5009294470" evidence="5">
    <location>
        <begin position="33"/>
        <end position="643"/>
    </location>
</feature>
<dbReference type="Pfam" id="PF00553">
    <property type="entry name" value="CBM_2"/>
    <property type="match status" value="1"/>
</dbReference>
<dbReference type="Proteomes" id="UP000236754">
    <property type="component" value="Unassembled WGS sequence"/>
</dbReference>
<dbReference type="AlphaFoldDB" id="A0A1H6C5T8"/>
<evidence type="ECO:0000256" key="1">
    <source>
        <dbReference type="ARBA" id="ARBA00022729"/>
    </source>
</evidence>
<dbReference type="SUPFAM" id="SSF51445">
    <property type="entry name" value="(Trans)glycosidases"/>
    <property type="match status" value="1"/>
</dbReference>
<dbReference type="InterPro" id="IPR013780">
    <property type="entry name" value="Glyco_hydro_b"/>
</dbReference>
<dbReference type="GO" id="GO:0030247">
    <property type="term" value="F:polysaccharide binding"/>
    <property type="evidence" value="ECO:0007669"/>
    <property type="project" value="UniProtKB-UniRule"/>
</dbReference>
<dbReference type="SMART" id="SM00637">
    <property type="entry name" value="CBD_II"/>
    <property type="match status" value="1"/>
</dbReference>
<keyword evidence="4" id="KW-0119">Carbohydrate metabolism</keyword>
<proteinExistence type="predicted"/>
<dbReference type="GO" id="GO:0004553">
    <property type="term" value="F:hydrolase activity, hydrolyzing O-glycosyl compounds"/>
    <property type="evidence" value="ECO:0007669"/>
    <property type="project" value="InterPro"/>
</dbReference>
<dbReference type="PROSITE" id="PS00561">
    <property type="entry name" value="CBM2_A"/>
    <property type="match status" value="1"/>
</dbReference>
<keyword evidence="4" id="KW-0624">Polysaccharide degradation</keyword>
<feature type="signal peptide" evidence="5">
    <location>
        <begin position="1"/>
        <end position="32"/>
    </location>
</feature>
<feature type="domain" description="CBM2" evidence="6">
    <location>
        <begin position="534"/>
        <end position="643"/>
    </location>
</feature>
<dbReference type="EMBL" id="FNVU01000008">
    <property type="protein sequence ID" value="SEG68107.1"/>
    <property type="molecule type" value="Genomic_DNA"/>
</dbReference>
<sequence length="643" mass="65494">MRNPPTRTPLRRLAAGLAVPVVVLLAALPAAAATSTPRAHAHSAADTGTAAVTVAAGTDLATVPSTAVGLNASTYDTHVTDSAVPGLVKDAGVGLMRFPGGTQSDTYDWQSSTDIVSGAHLPTDFDDFTATAAAAGAQTMVTVDYGTGDRVGATRSPAESGAQVAADWVRYANVEHHDHVQYWEIGNEVYGNGTYGGSWEPDDHCGSTFPPPTQPDSCGPAVYARTAAGYIRAMKAVDPTIKVGVVLTAPGSWPDGITAPGSPEPWNQTVLDALGSSVDFADVHWYPQNPSNVTPPGPTDAGLLADTAQIPDITASLRSEFGQYAGDADLPIMLTETNSVSSNPGKQTLSVVNALYLVQDYAQWTGNGVANVDWWQLHNGIVTGGDNGADLAGSAQYGDYGVLSDGSCGAAQDGTQLCEPAADTAFPAYYGLKLAGAFLHPGDTVVKAASSAPLVQAYAVKSAGGGLKVMLVNDDPSTTYSVALDYTGFTPGSGAPATATLTSPATGITAGTAGSATAQTLPPYTATMLTLSPAASGSATCKVAYSVNDWGTGFTGTVTVTDTGDRPVGEWVLGFSWPGNQRIDNGWSATWAQSGAQVTATAPPWNTTLQPGASATLGFNASYSGTNAPPSSFTLNGAPCTTG</sequence>
<evidence type="ECO:0000259" key="6">
    <source>
        <dbReference type="PROSITE" id="PS51173"/>
    </source>
</evidence>
<keyword evidence="2" id="KW-0378">Hydrolase</keyword>
<evidence type="ECO:0000256" key="2">
    <source>
        <dbReference type="ARBA" id="ARBA00022801"/>
    </source>
</evidence>
<dbReference type="RefSeq" id="WP_103887176.1">
    <property type="nucleotide sequence ID" value="NZ_FNVU01000008.1"/>
</dbReference>
<dbReference type="Gene3D" id="2.60.40.1180">
    <property type="entry name" value="Golgi alpha-mannosidase II"/>
    <property type="match status" value="1"/>
</dbReference>
<accession>A0A1H6C5T8</accession>
<dbReference type="Gene3D" id="3.20.20.80">
    <property type="entry name" value="Glycosidases"/>
    <property type="match status" value="1"/>
</dbReference>
<dbReference type="InterPro" id="IPR008965">
    <property type="entry name" value="CBM2/CBM3_carb-bd_dom_sf"/>
</dbReference>
<reference evidence="7 8" key="1">
    <citation type="submission" date="2016-10" db="EMBL/GenBank/DDBJ databases">
        <authorList>
            <person name="de Groot N.N."/>
        </authorList>
    </citation>
    <scope>NUCLEOTIDE SEQUENCE [LARGE SCALE GENOMIC DNA]</scope>
    <source>
        <strain evidence="7 8">CGMCC 4.2023</strain>
    </source>
</reference>
<dbReference type="InterPro" id="IPR012291">
    <property type="entry name" value="CBM2_carb-bd_dom_sf"/>
</dbReference>
<evidence type="ECO:0000256" key="5">
    <source>
        <dbReference type="SAM" id="SignalP"/>
    </source>
</evidence>
<evidence type="ECO:0000313" key="7">
    <source>
        <dbReference type="EMBL" id="SEG68107.1"/>
    </source>
</evidence>
<keyword evidence="3" id="KW-0326">Glycosidase</keyword>